<dbReference type="Gene3D" id="3.40.630.30">
    <property type="match status" value="1"/>
</dbReference>
<reference evidence="3" key="1">
    <citation type="journal article" date="2019" name="Int. J. Syst. Evol. Microbiol.">
        <title>The Global Catalogue of Microorganisms (GCM) 10K type strain sequencing project: providing services to taxonomists for standard genome sequencing and annotation.</title>
        <authorList>
            <consortium name="The Broad Institute Genomics Platform"/>
            <consortium name="The Broad Institute Genome Sequencing Center for Infectious Disease"/>
            <person name="Wu L."/>
            <person name="Ma J."/>
        </authorList>
    </citation>
    <scope>NUCLEOTIDE SEQUENCE [LARGE SCALE GENOMIC DNA]</scope>
    <source>
        <strain evidence="3">JCM 17138</strain>
    </source>
</reference>
<dbReference type="InterPro" id="IPR016181">
    <property type="entry name" value="Acyl_CoA_acyltransferase"/>
</dbReference>
<dbReference type="EMBL" id="BAABDE010000025">
    <property type="protein sequence ID" value="GAA3826382.1"/>
    <property type="molecule type" value="Genomic_DNA"/>
</dbReference>
<evidence type="ECO:0000259" key="1">
    <source>
        <dbReference type="PROSITE" id="PS51186"/>
    </source>
</evidence>
<comment type="caution">
    <text evidence="2">The sequence shown here is derived from an EMBL/GenBank/DDBJ whole genome shotgun (WGS) entry which is preliminary data.</text>
</comment>
<dbReference type="RefSeq" id="WP_275772882.1">
    <property type="nucleotide sequence ID" value="NZ_BAABDE010000025.1"/>
</dbReference>
<evidence type="ECO:0000313" key="2">
    <source>
        <dbReference type="EMBL" id="GAA3826382.1"/>
    </source>
</evidence>
<protein>
    <submittedName>
        <fullName evidence="2">GNAT family N-acetyltransferase</fullName>
    </submittedName>
</protein>
<dbReference type="Pfam" id="PF00583">
    <property type="entry name" value="Acetyltransf_1"/>
    <property type="match status" value="1"/>
</dbReference>
<dbReference type="SUPFAM" id="SSF55729">
    <property type="entry name" value="Acyl-CoA N-acyltransferases (Nat)"/>
    <property type="match status" value="1"/>
</dbReference>
<gene>
    <name evidence="2" type="ORF">GCM10022403_069640</name>
</gene>
<dbReference type="CDD" id="cd04301">
    <property type="entry name" value="NAT_SF"/>
    <property type="match status" value="1"/>
</dbReference>
<dbReference type="Proteomes" id="UP001501009">
    <property type="component" value="Unassembled WGS sequence"/>
</dbReference>
<dbReference type="InterPro" id="IPR000182">
    <property type="entry name" value="GNAT_dom"/>
</dbReference>
<feature type="domain" description="N-acetyltransferase" evidence="1">
    <location>
        <begin position="125"/>
        <end position="267"/>
    </location>
</feature>
<keyword evidence="3" id="KW-1185">Reference proteome</keyword>
<organism evidence="2 3">
    <name type="scientific">Streptomyces coacervatus</name>
    <dbReference type="NCBI Taxonomy" id="647381"/>
    <lineage>
        <taxon>Bacteria</taxon>
        <taxon>Bacillati</taxon>
        <taxon>Actinomycetota</taxon>
        <taxon>Actinomycetes</taxon>
        <taxon>Kitasatosporales</taxon>
        <taxon>Streptomycetaceae</taxon>
        <taxon>Streptomyces</taxon>
    </lineage>
</organism>
<evidence type="ECO:0000313" key="3">
    <source>
        <dbReference type="Proteomes" id="UP001501009"/>
    </source>
</evidence>
<dbReference type="PROSITE" id="PS51186">
    <property type="entry name" value="GNAT"/>
    <property type="match status" value="1"/>
</dbReference>
<proteinExistence type="predicted"/>
<sequence>MNTSHFSSDTGQRPVTITRVAETQWLAVEDDREVGRGDAVRRPDGRMFVSIDAWQDAVFDRLAAAMTADLPAPLYVVVGETDREVRTGWERAGFTTGRREREYAVPTDPRVTGLDLDAVRPPSSVTIVPAGEAQEDLLRVLDRAIRDEVEATVGWQTMPAEVLPRPAGDTIVDPSKYAVAELSGRYVGLIRVAPVPRRPRIGLIAVLADEQRRGIARALLAQALGSLHRSGAESAWAEVDESNAAAVALFEGVGARRTSGILELVRL</sequence>
<name>A0ABP7IU15_9ACTN</name>
<accession>A0ABP7IU15</accession>